<evidence type="ECO:0000313" key="1">
    <source>
        <dbReference type="EMBL" id="KAJ7306228.1"/>
    </source>
</evidence>
<proteinExistence type="predicted"/>
<dbReference type="CDD" id="cd02440">
    <property type="entry name" value="AdoMet_MTases"/>
    <property type="match status" value="1"/>
</dbReference>
<dbReference type="AlphaFoldDB" id="A0AAD6Z3U2"/>
<dbReference type="SUPFAM" id="SSF53335">
    <property type="entry name" value="S-adenosyl-L-methionine-dependent methyltransferases"/>
    <property type="match status" value="1"/>
</dbReference>
<keyword evidence="1" id="KW-0808">Transferase</keyword>
<dbReference type="EMBL" id="JARIHO010000094">
    <property type="protein sequence ID" value="KAJ7306228.1"/>
    <property type="molecule type" value="Genomic_DNA"/>
</dbReference>
<keyword evidence="2" id="KW-1185">Reference proteome</keyword>
<sequence>MEKSTYTLKTAREIEEKNRLDEVHFAFREYMDGKICFAPIYGTSPTKILELGCGSGAWAIDAANDFPDAEIIAIDLSQTLEGIPLPKNVNFQIADVTQNFPFKQSSFDVVHTRLVLMHLPNAKDVLERAAKLVKPGGWLLVEDLDMRSLVESGGPGVSQVITRYIELLQARGADAEIGRKLESMLKSTGSFSTIQAQRVAVPVCDDGSAPQTMARLGAALKPVGKKLAAGWAQRFSDQGITQELKKQFSEELDTNFREVMLDMHFVWAQRV</sequence>
<accession>A0AAD6Z3U2</accession>
<evidence type="ECO:0000313" key="2">
    <source>
        <dbReference type="Proteomes" id="UP001218218"/>
    </source>
</evidence>
<reference evidence="1" key="1">
    <citation type="submission" date="2023-03" db="EMBL/GenBank/DDBJ databases">
        <title>Massive genome expansion in bonnet fungi (Mycena s.s.) driven by repeated elements and novel gene families across ecological guilds.</title>
        <authorList>
            <consortium name="Lawrence Berkeley National Laboratory"/>
            <person name="Harder C.B."/>
            <person name="Miyauchi S."/>
            <person name="Viragh M."/>
            <person name="Kuo A."/>
            <person name="Thoen E."/>
            <person name="Andreopoulos B."/>
            <person name="Lu D."/>
            <person name="Skrede I."/>
            <person name="Drula E."/>
            <person name="Henrissat B."/>
            <person name="Morin E."/>
            <person name="Kohler A."/>
            <person name="Barry K."/>
            <person name="LaButti K."/>
            <person name="Morin E."/>
            <person name="Salamov A."/>
            <person name="Lipzen A."/>
            <person name="Mereny Z."/>
            <person name="Hegedus B."/>
            <person name="Baldrian P."/>
            <person name="Stursova M."/>
            <person name="Weitz H."/>
            <person name="Taylor A."/>
            <person name="Grigoriev I.V."/>
            <person name="Nagy L.G."/>
            <person name="Martin F."/>
            <person name="Kauserud H."/>
        </authorList>
    </citation>
    <scope>NUCLEOTIDE SEQUENCE</scope>
    <source>
        <strain evidence="1">CBHHK002</strain>
    </source>
</reference>
<protein>
    <submittedName>
        <fullName evidence="1">S-adenosyl-L-methionine-dependent methyltransferase</fullName>
    </submittedName>
</protein>
<dbReference type="GO" id="GO:0032259">
    <property type="term" value="P:methylation"/>
    <property type="evidence" value="ECO:0007669"/>
    <property type="project" value="UniProtKB-KW"/>
</dbReference>
<comment type="caution">
    <text evidence="1">The sequence shown here is derived from an EMBL/GenBank/DDBJ whole genome shotgun (WGS) entry which is preliminary data.</text>
</comment>
<keyword evidence="1" id="KW-0489">Methyltransferase</keyword>
<dbReference type="GO" id="GO:0008168">
    <property type="term" value="F:methyltransferase activity"/>
    <property type="evidence" value="ECO:0007669"/>
    <property type="project" value="UniProtKB-KW"/>
</dbReference>
<dbReference type="Proteomes" id="UP001218218">
    <property type="component" value="Unassembled WGS sequence"/>
</dbReference>
<name>A0AAD6Z3U2_9AGAR</name>
<gene>
    <name evidence="1" type="ORF">DFH08DRAFT_902415</name>
</gene>
<organism evidence="1 2">
    <name type="scientific">Mycena albidolilacea</name>
    <dbReference type="NCBI Taxonomy" id="1033008"/>
    <lineage>
        <taxon>Eukaryota</taxon>
        <taxon>Fungi</taxon>
        <taxon>Dikarya</taxon>
        <taxon>Basidiomycota</taxon>
        <taxon>Agaricomycotina</taxon>
        <taxon>Agaricomycetes</taxon>
        <taxon>Agaricomycetidae</taxon>
        <taxon>Agaricales</taxon>
        <taxon>Marasmiineae</taxon>
        <taxon>Mycenaceae</taxon>
        <taxon>Mycena</taxon>
    </lineage>
</organism>
<dbReference type="Gene3D" id="3.40.50.150">
    <property type="entry name" value="Vaccinia Virus protein VP39"/>
    <property type="match status" value="1"/>
</dbReference>
<dbReference type="InterPro" id="IPR029063">
    <property type="entry name" value="SAM-dependent_MTases_sf"/>
</dbReference>
<dbReference type="PANTHER" id="PTHR43591">
    <property type="entry name" value="METHYLTRANSFERASE"/>
    <property type="match status" value="1"/>
</dbReference>
<dbReference type="Pfam" id="PF13489">
    <property type="entry name" value="Methyltransf_23"/>
    <property type="match status" value="1"/>
</dbReference>